<dbReference type="Proteomes" id="UP000194841">
    <property type="component" value="Unassembled WGS sequence"/>
</dbReference>
<dbReference type="OrthoDB" id="5730913at2"/>
<evidence type="ECO:0000313" key="8">
    <source>
        <dbReference type="Proteomes" id="UP000194841"/>
    </source>
</evidence>
<dbReference type="EMBL" id="MWPV01000004">
    <property type="protein sequence ID" value="OUL57392.1"/>
    <property type="molecule type" value="Genomic_DNA"/>
</dbReference>
<evidence type="ECO:0000256" key="2">
    <source>
        <dbReference type="ARBA" id="ARBA00022481"/>
    </source>
</evidence>
<evidence type="ECO:0000256" key="3">
    <source>
        <dbReference type="ARBA" id="ARBA00022692"/>
    </source>
</evidence>
<dbReference type="PRINTS" id="PR00885">
    <property type="entry name" value="BCTERIALGSPH"/>
</dbReference>
<reference evidence="7 8" key="1">
    <citation type="submission" date="2017-02" db="EMBL/GenBank/DDBJ databases">
        <title>Pseudoalteromonas ulvae TC14 Genome.</title>
        <authorList>
            <person name="Molmeret M."/>
        </authorList>
    </citation>
    <scope>NUCLEOTIDE SEQUENCE [LARGE SCALE GENOMIC DNA]</scope>
    <source>
        <strain evidence="7">TC14</strain>
    </source>
</reference>
<keyword evidence="4 6" id="KW-1133">Transmembrane helix</keyword>
<proteinExistence type="predicted"/>
<evidence type="ECO:0000256" key="6">
    <source>
        <dbReference type="SAM" id="Phobius"/>
    </source>
</evidence>
<dbReference type="GO" id="GO:0015628">
    <property type="term" value="P:protein secretion by the type II secretion system"/>
    <property type="evidence" value="ECO:0007669"/>
    <property type="project" value="InterPro"/>
</dbReference>
<dbReference type="InterPro" id="IPR045584">
    <property type="entry name" value="Pilin-like"/>
</dbReference>
<sequence length="191" mass="22059">MKKRQVGFSLIEILVVLVIIAFATNLVVYTISDGDEELLEKQSLRVHTLINLAADFAVLNQVELGFHLDKNKFEFLAFDGEKWLPFEQAAEQEVFKAFEFEPVLEVELTLDDLPWAQDNLLEQVDWRELIDAEDEESFLELEKMKIPQVIILSSGEISPFSLVFSIKEKREPIFLIEGEFMAPVSLRREPE</sequence>
<protein>
    <submittedName>
        <fullName evidence="7">Type II secretion system protein GspH</fullName>
    </submittedName>
</protein>
<dbReference type="GO" id="GO:0016020">
    <property type="term" value="C:membrane"/>
    <property type="evidence" value="ECO:0007669"/>
    <property type="project" value="UniProtKB-SubCell"/>
</dbReference>
<keyword evidence="8" id="KW-1185">Reference proteome</keyword>
<dbReference type="InterPro" id="IPR012902">
    <property type="entry name" value="N_methyl_site"/>
</dbReference>
<dbReference type="Pfam" id="PF07963">
    <property type="entry name" value="N_methyl"/>
    <property type="match status" value="1"/>
</dbReference>
<evidence type="ECO:0000256" key="5">
    <source>
        <dbReference type="ARBA" id="ARBA00023136"/>
    </source>
</evidence>
<keyword evidence="2" id="KW-0488">Methylation</keyword>
<dbReference type="RefSeq" id="WP_086744849.1">
    <property type="nucleotide sequence ID" value="NZ_MWPV01000004.1"/>
</dbReference>
<name>A0A244CP72_PSEDV</name>
<evidence type="ECO:0000256" key="4">
    <source>
        <dbReference type="ARBA" id="ARBA00022989"/>
    </source>
</evidence>
<dbReference type="NCBIfam" id="TIGR02532">
    <property type="entry name" value="IV_pilin_GFxxxE"/>
    <property type="match status" value="1"/>
</dbReference>
<comment type="caution">
    <text evidence="7">The sequence shown here is derived from an EMBL/GenBank/DDBJ whole genome shotgun (WGS) entry which is preliminary data.</text>
</comment>
<organism evidence="7 8">
    <name type="scientific">Pseudoalteromonas ulvae</name>
    <dbReference type="NCBI Taxonomy" id="107327"/>
    <lineage>
        <taxon>Bacteria</taxon>
        <taxon>Pseudomonadati</taxon>
        <taxon>Pseudomonadota</taxon>
        <taxon>Gammaproteobacteria</taxon>
        <taxon>Alteromonadales</taxon>
        <taxon>Pseudoalteromonadaceae</taxon>
        <taxon>Pseudoalteromonas</taxon>
    </lineage>
</organism>
<dbReference type="AlphaFoldDB" id="A0A244CP72"/>
<dbReference type="Gene3D" id="3.55.40.10">
    <property type="entry name" value="minor pseudopilin epsh domain"/>
    <property type="match status" value="1"/>
</dbReference>
<accession>A0A244CP72</accession>
<evidence type="ECO:0000313" key="7">
    <source>
        <dbReference type="EMBL" id="OUL57392.1"/>
    </source>
</evidence>
<evidence type="ECO:0000256" key="1">
    <source>
        <dbReference type="ARBA" id="ARBA00004167"/>
    </source>
</evidence>
<comment type="subcellular location">
    <subcellularLocation>
        <location evidence="1">Membrane</location>
        <topology evidence="1">Single-pass membrane protein</topology>
    </subcellularLocation>
</comment>
<dbReference type="InterPro" id="IPR002416">
    <property type="entry name" value="T2SS_protein-GspH"/>
</dbReference>
<gene>
    <name evidence="7" type="ORF">B1199_14600</name>
</gene>
<feature type="transmembrane region" description="Helical" evidence="6">
    <location>
        <begin position="7"/>
        <end position="31"/>
    </location>
</feature>
<dbReference type="GO" id="GO:0015627">
    <property type="term" value="C:type II protein secretion system complex"/>
    <property type="evidence" value="ECO:0007669"/>
    <property type="project" value="InterPro"/>
</dbReference>
<keyword evidence="3 6" id="KW-0812">Transmembrane</keyword>
<keyword evidence="5 6" id="KW-0472">Membrane</keyword>
<dbReference type="SUPFAM" id="SSF54523">
    <property type="entry name" value="Pili subunits"/>
    <property type="match status" value="1"/>
</dbReference>